<dbReference type="GO" id="GO:0016020">
    <property type="term" value="C:membrane"/>
    <property type="evidence" value="ECO:0007669"/>
    <property type="project" value="UniProtKB-SubCell"/>
</dbReference>
<proteinExistence type="predicted"/>
<dbReference type="Pfam" id="PF07690">
    <property type="entry name" value="MFS_1"/>
    <property type="match status" value="1"/>
</dbReference>
<feature type="transmembrane region" description="Helical" evidence="6">
    <location>
        <begin position="301"/>
        <end position="321"/>
    </location>
</feature>
<evidence type="ECO:0000256" key="5">
    <source>
        <dbReference type="ARBA" id="ARBA00023136"/>
    </source>
</evidence>
<reference evidence="8" key="1">
    <citation type="submission" date="2022-06" db="EMBL/GenBank/DDBJ databases">
        <title>Sphingomonas sp. nov. isolated from rhizosphere soil of tomato.</title>
        <authorList>
            <person name="Dong H."/>
            <person name="Gao R."/>
        </authorList>
    </citation>
    <scope>NUCLEOTIDE SEQUENCE</scope>
    <source>
        <strain evidence="8">MMSM24</strain>
    </source>
</reference>
<dbReference type="InterPro" id="IPR011701">
    <property type="entry name" value="MFS"/>
</dbReference>
<evidence type="ECO:0000256" key="1">
    <source>
        <dbReference type="ARBA" id="ARBA00004141"/>
    </source>
</evidence>
<evidence type="ECO:0000259" key="7">
    <source>
        <dbReference type="PROSITE" id="PS50850"/>
    </source>
</evidence>
<keyword evidence="5 6" id="KW-0472">Membrane</keyword>
<dbReference type="InterPro" id="IPR020846">
    <property type="entry name" value="MFS_dom"/>
</dbReference>
<feature type="transmembrane region" description="Helical" evidence="6">
    <location>
        <begin position="270"/>
        <end position="289"/>
    </location>
</feature>
<dbReference type="InterPro" id="IPR044770">
    <property type="entry name" value="MFS_spinster-like"/>
</dbReference>
<feature type="transmembrane region" description="Helical" evidence="6">
    <location>
        <begin position="327"/>
        <end position="349"/>
    </location>
</feature>
<comment type="subcellular location">
    <subcellularLocation>
        <location evidence="1">Membrane</location>
        <topology evidence="1">Multi-pass membrane protein</topology>
    </subcellularLocation>
</comment>
<dbReference type="AlphaFoldDB" id="A0AA41ZCQ7"/>
<protein>
    <submittedName>
        <fullName evidence="8">MFS transporter</fullName>
    </submittedName>
</protein>
<evidence type="ECO:0000313" key="8">
    <source>
        <dbReference type="EMBL" id="MCW6536937.1"/>
    </source>
</evidence>
<evidence type="ECO:0000313" key="9">
    <source>
        <dbReference type="Proteomes" id="UP001165565"/>
    </source>
</evidence>
<feature type="transmembrane region" description="Helical" evidence="6">
    <location>
        <begin position="90"/>
        <end position="109"/>
    </location>
</feature>
<name>A0AA41ZCQ7_9SPHN</name>
<feature type="transmembrane region" description="Helical" evidence="6">
    <location>
        <begin position="54"/>
        <end position="78"/>
    </location>
</feature>
<gene>
    <name evidence="8" type="ORF">NEE01_19335</name>
</gene>
<feature type="transmembrane region" description="Helical" evidence="6">
    <location>
        <begin position="19"/>
        <end position="42"/>
    </location>
</feature>
<comment type="caution">
    <text evidence="8">The sequence shown here is derived from an EMBL/GenBank/DDBJ whole genome shotgun (WGS) entry which is preliminary data.</text>
</comment>
<dbReference type="SUPFAM" id="SSF103473">
    <property type="entry name" value="MFS general substrate transporter"/>
    <property type="match status" value="1"/>
</dbReference>
<dbReference type="PANTHER" id="PTHR23505:SF79">
    <property type="entry name" value="PROTEIN SPINSTER"/>
    <property type="match status" value="1"/>
</dbReference>
<accession>A0AA41ZCQ7</accession>
<keyword evidence="2" id="KW-0813">Transport</keyword>
<dbReference type="Gene3D" id="1.20.1250.20">
    <property type="entry name" value="MFS general substrate transporter like domains"/>
    <property type="match status" value="1"/>
</dbReference>
<keyword evidence="9" id="KW-1185">Reference proteome</keyword>
<dbReference type="PANTHER" id="PTHR23505">
    <property type="entry name" value="SPINSTER"/>
    <property type="match status" value="1"/>
</dbReference>
<sequence length="429" mass="45634">MSVADPAAPRSRWLTRRNYVLFVLTTIYALNIADRFVLGTLIEPIKAEFHLSDGGVAFLTGVALAIFYVAAGVPLGLLADRTNRRNMIAWALFIWSGFTLLCGLSQTYWQLLLVRIGVGVGEAGGTPPSQSLLADEFPAASRGAAMSVFSIGSTVGAALGMAGAGWLTDLYGWRQSLIVFGAIGLPLALLVRLSLREPVRGAKDHSRPDPAVNAPGIIDTLRYIRGHAAIRHVLLGATVVTFSGAGLLWWTSAFLMRFHGLSAGEAGLSLGIMSAVGGSATMLGTAWVMARLSSCDPRWQVWLIALVSVAVIVPGVIAYSAQSLSLATLALWIFLPASSLYIGPTLALCQSLVPAEMRGQTVAILLFTANIANLVIAPQLIGSASDFIGSFLADPHQSLRWVLVVCSFTGIWGGWHYYAAARTIRAEIL</sequence>
<feature type="domain" description="Major facilitator superfamily (MFS) profile" evidence="7">
    <location>
        <begin position="20"/>
        <end position="429"/>
    </location>
</feature>
<evidence type="ECO:0000256" key="3">
    <source>
        <dbReference type="ARBA" id="ARBA00022692"/>
    </source>
</evidence>
<evidence type="ECO:0000256" key="4">
    <source>
        <dbReference type="ARBA" id="ARBA00022989"/>
    </source>
</evidence>
<organism evidence="8 9">
    <name type="scientific">Sphingomonas lycopersici</name>
    <dbReference type="NCBI Taxonomy" id="2951807"/>
    <lineage>
        <taxon>Bacteria</taxon>
        <taxon>Pseudomonadati</taxon>
        <taxon>Pseudomonadota</taxon>
        <taxon>Alphaproteobacteria</taxon>
        <taxon>Sphingomonadales</taxon>
        <taxon>Sphingomonadaceae</taxon>
        <taxon>Sphingomonas</taxon>
    </lineage>
</organism>
<dbReference type="EMBL" id="JANFAV010000017">
    <property type="protein sequence ID" value="MCW6536937.1"/>
    <property type="molecule type" value="Genomic_DNA"/>
</dbReference>
<dbReference type="Proteomes" id="UP001165565">
    <property type="component" value="Unassembled WGS sequence"/>
</dbReference>
<dbReference type="GO" id="GO:0022857">
    <property type="term" value="F:transmembrane transporter activity"/>
    <property type="evidence" value="ECO:0007669"/>
    <property type="project" value="InterPro"/>
</dbReference>
<dbReference type="InterPro" id="IPR036259">
    <property type="entry name" value="MFS_trans_sf"/>
</dbReference>
<feature type="transmembrane region" description="Helical" evidence="6">
    <location>
        <begin position="361"/>
        <end position="381"/>
    </location>
</feature>
<keyword evidence="3 6" id="KW-0812">Transmembrane</keyword>
<evidence type="ECO:0000256" key="2">
    <source>
        <dbReference type="ARBA" id="ARBA00022448"/>
    </source>
</evidence>
<dbReference type="PROSITE" id="PS50850">
    <property type="entry name" value="MFS"/>
    <property type="match status" value="1"/>
</dbReference>
<dbReference type="CDD" id="cd17328">
    <property type="entry name" value="MFS_spinster_like"/>
    <property type="match status" value="1"/>
</dbReference>
<feature type="transmembrane region" description="Helical" evidence="6">
    <location>
        <begin position="401"/>
        <end position="420"/>
    </location>
</feature>
<keyword evidence="4 6" id="KW-1133">Transmembrane helix</keyword>
<feature type="transmembrane region" description="Helical" evidence="6">
    <location>
        <begin position="232"/>
        <end position="250"/>
    </location>
</feature>
<feature type="transmembrane region" description="Helical" evidence="6">
    <location>
        <begin position="176"/>
        <end position="195"/>
    </location>
</feature>
<evidence type="ECO:0000256" key="6">
    <source>
        <dbReference type="SAM" id="Phobius"/>
    </source>
</evidence>